<protein>
    <recommendedName>
        <fullName evidence="3">Lipocalin-like domain-containing protein</fullName>
    </recommendedName>
</protein>
<evidence type="ECO:0008006" key="3">
    <source>
        <dbReference type="Google" id="ProtNLM"/>
    </source>
</evidence>
<organism evidence="1 2">
    <name type="scientific">Mucilaginibacter humi</name>
    <dbReference type="NCBI Taxonomy" id="2732510"/>
    <lineage>
        <taxon>Bacteria</taxon>
        <taxon>Pseudomonadati</taxon>
        <taxon>Bacteroidota</taxon>
        <taxon>Sphingobacteriia</taxon>
        <taxon>Sphingobacteriales</taxon>
        <taxon>Sphingobacteriaceae</taxon>
        <taxon>Mucilaginibacter</taxon>
    </lineage>
</organism>
<evidence type="ECO:0000313" key="1">
    <source>
        <dbReference type="EMBL" id="NNU34728.1"/>
    </source>
</evidence>
<keyword evidence="2" id="KW-1185">Reference proteome</keyword>
<sequence length="64" mass="7248">MKYESGTYSVTADSCTETQTYSLQESKLLNVAVHYQYAIRNDTLVLNGKLPGGAVIEDYWKRVK</sequence>
<dbReference type="EMBL" id="JABFCR010000065">
    <property type="protein sequence ID" value="NNU34728.1"/>
    <property type="molecule type" value="Genomic_DNA"/>
</dbReference>
<reference evidence="1 2" key="1">
    <citation type="submission" date="2020-05" db="EMBL/GenBank/DDBJ databases">
        <authorList>
            <person name="Khan S.A."/>
            <person name="Jeon C.O."/>
            <person name="Chun B.H."/>
        </authorList>
    </citation>
    <scope>NUCLEOTIDE SEQUENCE [LARGE SCALE GENOMIC DNA]</scope>
    <source>
        <strain evidence="1 2">S1162</strain>
    </source>
</reference>
<evidence type="ECO:0000313" key="2">
    <source>
        <dbReference type="Proteomes" id="UP000566071"/>
    </source>
</evidence>
<dbReference type="RefSeq" id="WP_175270399.1">
    <property type="nucleotide sequence ID" value="NZ_JABFCR010000065.1"/>
</dbReference>
<dbReference type="Proteomes" id="UP000566071">
    <property type="component" value="Unassembled WGS sequence"/>
</dbReference>
<gene>
    <name evidence="1" type="ORF">HK413_12895</name>
</gene>
<accession>A0ABX1W545</accession>
<proteinExistence type="predicted"/>
<comment type="caution">
    <text evidence="1">The sequence shown here is derived from an EMBL/GenBank/DDBJ whole genome shotgun (WGS) entry which is preliminary data.</text>
</comment>
<name>A0ABX1W545_9SPHI</name>